<proteinExistence type="predicted"/>
<dbReference type="OrthoDB" id="10379320at2759"/>
<organism evidence="1 3">
    <name type="scientific">Puccinia graminis f. sp. tritici</name>
    <dbReference type="NCBI Taxonomy" id="56615"/>
    <lineage>
        <taxon>Eukaryota</taxon>
        <taxon>Fungi</taxon>
        <taxon>Dikarya</taxon>
        <taxon>Basidiomycota</taxon>
        <taxon>Pucciniomycotina</taxon>
        <taxon>Pucciniomycetes</taxon>
        <taxon>Pucciniales</taxon>
        <taxon>Pucciniaceae</taxon>
        <taxon>Puccinia</taxon>
    </lineage>
</organism>
<dbReference type="AlphaFoldDB" id="A0A5B0MQF5"/>
<reference evidence="3 4" key="1">
    <citation type="submission" date="2019-05" db="EMBL/GenBank/DDBJ databases">
        <title>Emergence of the Ug99 lineage of the wheat stem rust pathogen through somatic hybridization.</title>
        <authorList>
            <person name="Li F."/>
            <person name="Upadhyaya N.M."/>
            <person name="Sperschneider J."/>
            <person name="Matny O."/>
            <person name="Nguyen-Phuc H."/>
            <person name="Mago R."/>
            <person name="Raley C."/>
            <person name="Miller M.E."/>
            <person name="Silverstein K.A.T."/>
            <person name="Henningsen E."/>
            <person name="Hirsch C.D."/>
            <person name="Visser B."/>
            <person name="Pretorius Z.A."/>
            <person name="Steffenson B.J."/>
            <person name="Schwessinger B."/>
            <person name="Dodds P.N."/>
            <person name="Figueroa M."/>
        </authorList>
    </citation>
    <scope>NUCLEOTIDE SEQUENCE [LARGE SCALE GENOMIC DNA]</scope>
    <source>
        <strain evidence="1">21-0</strain>
        <strain evidence="2 4">Ug99</strain>
    </source>
</reference>
<name>A0A5B0MQF5_PUCGR</name>
<evidence type="ECO:0000313" key="2">
    <source>
        <dbReference type="EMBL" id="KAA1133616.1"/>
    </source>
</evidence>
<accession>A0A5B0MQF5</accession>
<evidence type="ECO:0000313" key="3">
    <source>
        <dbReference type="Proteomes" id="UP000324748"/>
    </source>
</evidence>
<dbReference type="EMBL" id="VDEP01000071">
    <property type="protein sequence ID" value="KAA1133616.1"/>
    <property type="molecule type" value="Genomic_DNA"/>
</dbReference>
<comment type="caution">
    <text evidence="1">The sequence shown here is derived from an EMBL/GenBank/DDBJ whole genome shotgun (WGS) entry which is preliminary data.</text>
</comment>
<dbReference type="EMBL" id="VSWC01000132">
    <property type="protein sequence ID" value="KAA1079257.1"/>
    <property type="molecule type" value="Genomic_DNA"/>
</dbReference>
<evidence type="ECO:0000313" key="1">
    <source>
        <dbReference type="EMBL" id="KAA1079257.1"/>
    </source>
</evidence>
<keyword evidence="3" id="KW-1185">Reference proteome</keyword>
<dbReference type="Proteomes" id="UP000324748">
    <property type="component" value="Unassembled WGS sequence"/>
</dbReference>
<evidence type="ECO:0000313" key="4">
    <source>
        <dbReference type="Proteomes" id="UP000325313"/>
    </source>
</evidence>
<protein>
    <submittedName>
        <fullName evidence="1">Uncharacterized protein</fullName>
    </submittedName>
</protein>
<gene>
    <name evidence="1" type="ORF">PGT21_005481</name>
    <name evidence="2" type="ORF">PGTUg99_027903</name>
</gene>
<sequence length="64" mass="7283">MFRREVFMPAAVGAPLCTTCSLMERWAEQTIAWSPEKSRGFRRSDSPPEFLPPQGVGIIFRRAL</sequence>
<dbReference type="Proteomes" id="UP000325313">
    <property type="component" value="Unassembled WGS sequence"/>
</dbReference>